<sequence>MPLQNRVMPTGEIVAAPPRGLFTGNRGIIHDPATRTLLTRRWSSKAWITCVCEFRGRRRAVMARQSWTELFFLDEATALAAGHRPCFLCRCDDAEKFRDAWQRGNGLARASAKDIDAVLHAERLAGRAKRLHPLPSAIEQLPDGAMLQAGVILRAAVTPKQPAAPAIAGAACYLIVNGRALLWSFDGYRGVDAAPLDAQLLTPPSTLRALAAGYRPRLHLSPLQHAPTSS</sequence>
<evidence type="ECO:0000313" key="2">
    <source>
        <dbReference type="Proteomes" id="UP000542353"/>
    </source>
</evidence>
<keyword evidence="2" id="KW-1185">Reference proteome</keyword>
<protein>
    <submittedName>
        <fullName evidence="1">Uncharacterized protein</fullName>
    </submittedName>
</protein>
<reference evidence="1 2" key="1">
    <citation type="submission" date="2020-08" db="EMBL/GenBank/DDBJ databases">
        <title>Genomic Encyclopedia of Type Strains, Phase IV (KMG-IV): sequencing the most valuable type-strain genomes for metagenomic binning, comparative biology and taxonomic classification.</title>
        <authorList>
            <person name="Goeker M."/>
        </authorList>
    </citation>
    <scope>NUCLEOTIDE SEQUENCE [LARGE SCALE GENOMIC DNA]</scope>
    <source>
        <strain evidence="1 2">DSM 12706</strain>
    </source>
</reference>
<evidence type="ECO:0000313" key="1">
    <source>
        <dbReference type="EMBL" id="MBB5049859.1"/>
    </source>
</evidence>
<dbReference type="RefSeq" id="WP_184262563.1">
    <property type="nucleotide sequence ID" value="NZ_JACHIH010000050.1"/>
</dbReference>
<proteinExistence type="predicted"/>
<gene>
    <name evidence="1" type="ORF">HNR60_004643</name>
</gene>
<dbReference type="AlphaFoldDB" id="A0A7W7Z8I3"/>
<accession>A0A7W7Z8I3</accession>
<comment type="caution">
    <text evidence="1">The sequence shown here is derived from an EMBL/GenBank/DDBJ whole genome shotgun (WGS) entry which is preliminary data.</text>
</comment>
<organism evidence="1 2">
    <name type="scientific">Rhodopseudomonas rhenobacensis</name>
    <dbReference type="NCBI Taxonomy" id="87461"/>
    <lineage>
        <taxon>Bacteria</taxon>
        <taxon>Pseudomonadati</taxon>
        <taxon>Pseudomonadota</taxon>
        <taxon>Alphaproteobacteria</taxon>
        <taxon>Hyphomicrobiales</taxon>
        <taxon>Nitrobacteraceae</taxon>
        <taxon>Rhodopseudomonas</taxon>
    </lineage>
</organism>
<name>A0A7W7Z8I3_9BRAD</name>
<dbReference type="EMBL" id="JACHIH010000050">
    <property type="protein sequence ID" value="MBB5049859.1"/>
    <property type="molecule type" value="Genomic_DNA"/>
</dbReference>
<dbReference type="Proteomes" id="UP000542353">
    <property type="component" value="Unassembled WGS sequence"/>
</dbReference>